<gene>
    <name evidence="4" type="primary">cpaB</name>
    <name evidence="4" type="ORF">JHD44_12355</name>
</gene>
<feature type="domain" description="Flp pilus assembly protein RcpC/CpaB" evidence="3">
    <location>
        <begin position="124"/>
        <end position="244"/>
    </location>
</feature>
<keyword evidence="5" id="KW-1185">Reference proteome</keyword>
<dbReference type="Gene3D" id="3.90.1210.10">
    <property type="entry name" value="Antifreeze-like/N-acetylneuraminic acid synthase C-terminal domain"/>
    <property type="match status" value="1"/>
</dbReference>
<dbReference type="RefSeq" id="WP_199463057.1">
    <property type="nucleotide sequence ID" value="NZ_JAEMUH010000011.1"/>
</dbReference>
<dbReference type="EMBL" id="JAEMUH010000011">
    <property type="protein sequence ID" value="MBJ7551477.1"/>
    <property type="molecule type" value="Genomic_DNA"/>
</dbReference>
<dbReference type="CDD" id="cd11614">
    <property type="entry name" value="SAF_CpaB_FlgA_like"/>
    <property type="match status" value="1"/>
</dbReference>
<dbReference type="InterPro" id="IPR031571">
    <property type="entry name" value="RcpC_dom"/>
</dbReference>
<organism evidence="4 5">
    <name type="scientific">Marinomonas ostreistagni</name>
    <dbReference type="NCBI Taxonomy" id="359209"/>
    <lineage>
        <taxon>Bacteria</taxon>
        <taxon>Pseudomonadati</taxon>
        <taxon>Pseudomonadota</taxon>
        <taxon>Gammaproteobacteria</taxon>
        <taxon>Oceanospirillales</taxon>
        <taxon>Oceanospirillaceae</taxon>
        <taxon>Marinomonas</taxon>
    </lineage>
</organism>
<evidence type="ECO:0000259" key="2">
    <source>
        <dbReference type="Pfam" id="PF08666"/>
    </source>
</evidence>
<dbReference type="Pfam" id="PF08666">
    <property type="entry name" value="SAF"/>
    <property type="match status" value="1"/>
</dbReference>
<dbReference type="InterPro" id="IPR017592">
    <property type="entry name" value="Pilus_assmbl_Flp-typ_CpaB"/>
</dbReference>
<sequence>MRSRFLMIVSLIILGIGLIGILVLKATSTSSTTSNQSAASAPVVQEKTFLVWVAKKELSIGEPITRQALRLEKMSEAKALEFGIKQDTSMEFVDGMVAKREVSESQPIYPEDISYPGQSGYVELIIEPGYVPVSISVPKTSVVGGGITEGSTIDLLVLTSSTQNLSGRPKIVDLDSVSLAPLFTGIKVLQVNLPKQDPTVTSKLSSSPNTEATSSEISLVLQLTRKQVAKLTIAKTIAQLEVHLSTGESLVSDLTADSGDILSDYKAVRELRSQSQILQ</sequence>
<dbReference type="NCBIfam" id="TIGR03177">
    <property type="entry name" value="pilus_cpaB"/>
    <property type="match status" value="1"/>
</dbReference>
<evidence type="ECO:0000313" key="4">
    <source>
        <dbReference type="EMBL" id="MBJ7551477.1"/>
    </source>
</evidence>
<keyword evidence="1" id="KW-1133">Transmembrane helix</keyword>
<evidence type="ECO:0000256" key="1">
    <source>
        <dbReference type="SAM" id="Phobius"/>
    </source>
</evidence>
<keyword evidence="1" id="KW-0472">Membrane</keyword>
<name>A0ABS0ZCS8_9GAMM</name>
<feature type="transmembrane region" description="Helical" evidence="1">
    <location>
        <begin position="5"/>
        <end position="24"/>
    </location>
</feature>
<protein>
    <submittedName>
        <fullName evidence="4">Flp pilus assembly protein CpaB</fullName>
    </submittedName>
</protein>
<dbReference type="Pfam" id="PF16976">
    <property type="entry name" value="RcpC"/>
    <property type="match status" value="1"/>
</dbReference>
<reference evidence="4 5" key="1">
    <citation type="submission" date="2020-12" db="EMBL/GenBank/DDBJ databases">
        <title>Comparative genome analysis of fungal antagonists Marinomonas ostreistagni 398 and M. spartinae 468.</title>
        <authorList>
            <person name="Fields J.L."/>
            <person name="Mavrodi O.V."/>
            <person name="Biber P.D."/>
            <person name="Indest K.J."/>
            <person name="Mavrodi D.V."/>
        </authorList>
    </citation>
    <scope>NUCLEOTIDE SEQUENCE [LARGE SCALE GENOMIC DNA]</scope>
    <source>
        <strain evidence="4 5">USM7</strain>
    </source>
</reference>
<dbReference type="Proteomes" id="UP000598488">
    <property type="component" value="Unassembled WGS sequence"/>
</dbReference>
<comment type="caution">
    <text evidence="4">The sequence shown here is derived from an EMBL/GenBank/DDBJ whole genome shotgun (WGS) entry which is preliminary data.</text>
</comment>
<accession>A0ABS0ZCS8</accession>
<feature type="domain" description="SAF" evidence="2">
    <location>
        <begin position="51"/>
        <end position="113"/>
    </location>
</feature>
<keyword evidence="1" id="KW-0812">Transmembrane</keyword>
<proteinExistence type="predicted"/>
<evidence type="ECO:0000259" key="3">
    <source>
        <dbReference type="Pfam" id="PF16976"/>
    </source>
</evidence>
<evidence type="ECO:0000313" key="5">
    <source>
        <dbReference type="Proteomes" id="UP000598488"/>
    </source>
</evidence>
<dbReference type="InterPro" id="IPR013974">
    <property type="entry name" value="SAF"/>
</dbReference>